<evidence type="ECO:0000256" key="9">
    <source>
        <dbReference type="ARBA" id="ARBA00023136"/>
    </source>
</evidence>
<keyword evidence="5" id="KW-0997">Cell inner membrane</keyword>
<dbReference type="InterPro" id="IPR005628">
    <property type="entry name" value="GspK"/>
</dbReference>
<dbReference type="InterPro" id="IPR049031">
    <property type="entry name" value="T2SSK_SAM-like_1st"/>
</dbReference>
<reference evidence="11 12" key="1">
    <citation type="submission" date="2020-08" db="EMBL/GenBank/DDBJ databases">
        <title>Genomic Encyclopedia of Type Strains, Phase IV (KMG-IV): sequencing the most valuable type-strain genomes for metagenomic binning, comparative biology and taxonomic classification.</title>
        <authorList>
            <person name="Goeker M."/>
        </authorList>
    </citation>
    <scope>NUCLEOTIDE SEQUENCE [LARGE SCALE GENOMIC DNA]</scope>
    <source>
        <strain evidence="11 12">DSM 106739</strain>
    </source>
</reference>
<dbReference type="Pfam" id="PF21687">
    <property type="entry name" value="T2SSK_1st"/>
    <property type="match status" value="1"/>
</dbReference>
<proteinExistence type="inferred from homology"/>
<evidence type="ECO:0000256" key="5">
    <source>
        <dbReference type="ARBA" id="ARBA00022519"/>
    </source>
</evidence>
<feature type="domain" description="T2SS protein K first SAM-like" evidence="10">
    <location>
        <begin position="110"/>
        <end position="193"/>
    </location>
</feature>
<accession>A0A840BIS6</accession>
<protein>
    <submittedName>
        <fullName evidence="11">Type II secretory pathway component PulK</fullName>
    </submittedName>
</protein>
<evidence type="ECO:0000313" key="11">
    <source>
        <dbReference type="EMBL" id="MBB4012244.1"/>
    </source>
</evidence>
<keyword evidence="4" id="KW-1003">Cell membrane</keyword>
<dbReference type="InterPro" id="IPR038072">
    <property type="entry name" value="GspK_central_sf"/>
</dbReference>
<evidence type="ECO:0000256" key="8">
    <source>
        <dbReference type="ARBA" id="ARBA00022989"/>
    </source>
</evidence>
<dbReference type="GO" id="GO:0005886">
    <property type="term" value="C:plasma membrane"/>
    <property type="evidence" value="ECO:0007669"/>
    <property type="project" value="UniProtKB-SubCell"/>
</dbReference>
<keyword evidence="9" id="KW-0472">Membrane</keyword>
<organism evidence="11 12">
    <name type="scientific">Niveibacterium umoris</name>
    <dbReference type="NCBI Taxonomy" id="1193620"/>
    <lineage>
        <taxon>Bacteria</taxon>
        <taxon>Pseudomonadati</taxon>
        <taxon>Pseudomonadota</taxon>
        <taxon>Betaproteobacteria</taxon>
        <taxon>Rhodocyclales</taxon>
        <taxon>Rhodocyclaceae</taxon>
        <taxon>Niveibacterium</taxon>
    </lineage>
</organism>
<dbReference type="RefSeq" id="WP_221229507.1">
    <property type="nucleotide sequence ID" value="NZ_JACIET010000001.1"/>
</dbReference>
<dbReference type="AlphaFoldDB" id="A0A840BIS6"/>
<comment type="caution">
    <text evidence="11">The sequence shown here is derived from an EMBL/GenBank/DDBJ whole genome shotgun (WGS) entry which is preliminary data.</text>
</comment>
<keyword evidence="12" id="KW-1185">Reference proteome</keyword>
<evidence type="ECO:0000259" key="10">
    <source>
        <dbReference type="Pfam" id="PF21687"/>
    </source>
</evidence>
<keyword evidence="3" id="KW-0813">Transport</keyword>
<evidence type="ECO:0000256" key="4">
    <source>
        <dbReference type="ARBA" id="ARBA00022475"/>
    </source>
</evidence>
<dbReference type="Proteomes" id="UP000561045">
    <property type="component" value="Unassembled WGS sequence"/>
</dbReference>
<gene>
    <name evidence="11" type="ORF">GGR36_001552</name>
</gene>
<keyword evidence="8" id="KW-1133">Transmembrane helix</keyword>
<keyword evidence="7" id="KW-0653">Protein transport</keyword>
<dbReference type="PANTHER" id="PTHR38831:SF1">
    <property type="entry name" value="TYPE II SECRETION SYSTEM PROTEIN K-RELATED"/>
    <property type="match status" value="1"/>
</dbReference>
<name>A0A840BIS6_9RHOO</name>
<dbReference type="PANTHER" id="PTHR38831">
    <property type="entry name" value="TYPE II SECRETION SYSTEM PROTEIN K"/>
    <property type="match status" value="1"/>
</dbReference>
<sequence>MARGRAQRGYVLILVLAVVAALAVIAARFAARIDAMRVQVASLRDYAEAQQVAVEAKSRMLFVLATNVPQTDAFGIGEKRLRADGTPYRVGNAIVSLQDERGLPSLNLPDRNLLARLLVELGVDGKDTDGLLDVLEDYTDLDNLKRLNGAEAADYAALGLPPPRNDWLFSPEELGRMPGWRDRPELVARMARLSSARRDTWFNPLTAPREVLRAVAPALPESALDAYLFQRRQSLQSQLPPGLALRVDDLLPHVGDFLRLTIRPRSFPFEFQYNLRLSPDAPVLPWQITDARVVPHAPSDANNAPEYPEFDVGRIWPAQAGSPP</sequence>
<evidence type="ECO:0000256" key="3">
    <source>
        <dbReference type="ARBA" id="ARBA00022448"/>
    </source>
</evidence>
<dbReference type="Gene3D" id="1.10.40.60">
    <property type="entry name" value="EpsJ-like"/>
    <property type="match status" value="1"/>
</dbReference>
<evidence type="ECO:0000256" key="2">
    <source>
        <dbReference type="ARBA" id="ARBA00007246"/>
    </source>
</evidence>
<comment type="similarity">
    <text evidence="2">Belongs to the GSP K family.</text>
</comment>
<keyword evidence="6" id="KW-0812">Transmembrane</keyword>
<dbReference type="SUPFAM" id="SSF158544">
    <property type="entry name" value="GspK insert domain-like"/>
    <property type="match status" value="1"/>
</dbReference>
<dbReference type="EMBL" id="JACIET010000001">
    <property type="protein sequence ID" value="MBB4012244.1"/>
    <property type="molecule type" value="Genomic_DNA"/>
</dbReference>
<dbReference type="GO" id="GO:0009306">
    <property type="term" value="P:protein secretion"/>
    <property type="evidence" value="ECO:0007669"/>
    <property type="project" value="InterPro"/>
</dbReference>
<evidence type="ECO:0000313" key="12">
    <source>
        <dbReference type="Proteomes" id="UP000561045"/>
    </source>
</evidence>
<comment type="subcellular location">
    <subcellularLocation>
        <location evidence="1">Cell inner membrane</location>
    </subcellularLocation>
</comment>
<evidence type="ECO:0000256" key="7">
    <source>
        <dbReference type="ARBA" id="ARBA00022927"/>
    </source>
</evidence>
<evidence type="ECO:0000256" key="1">
    <source>
        <dbReference type="ARBA" id="ARBA00004533"/>
    </source>
</evidence>
<evidence type="ECO:0000256" key="6">
    <source>
        <dbReference type="ARBA" id="ARBA00022692"/>
    </source>
</evidence>